<dbReference type="InterPro" id="IPR002885">
    <property type="entry name" value="PPR_rpt"/>
</dbReference>
<evidence type="ECO:0000313" key="4">
    <source>
        <dbReference type="Proteomes" id="UP000604825"/>
    </source>
</evidence>
<evidence type="ECO:0000313" key="3">
    <source>
        <dbReference type="EMBL" id="CAD6246511.1"/>
    </source>
</evidence>
<dbReference type="EMBL" id="CAJGYO010000007">
    <property type="protein sequence ID" value="CAD6246511.1"/>
    <property type="molecule type" value="Genomic_DNA"/>
</dbReference>
<comment type="caution">
    <text evidence="3">The sequence shown here is derived from an EMBL/GenBank/DDBJ whole genome shotgun (WGS) entry which is preliminary data.</text>
</comment>
<evidence type="ECO:0008006" key="5">
    <source>
        <dbReference type="Google" id="ProtNLM"/>
    </source>
</evidence>
<keyword evidence="1" id="KW-0677">Repeat</keyword>
<dbReference type="Pfam" id="PF01535">
    <property type="entry name" value="PPR"/>
    <property type="match status" value="1"/>
</dbReference>
<dbReference type="NCBIfam" id="TIGR00756">
    <property type="entry name" value="PPR"/>
    <property type="match status" value="1"/>
</dbReference>
<reference evidence="3" key="1">
    <citation type="submission" date="2020-10" db="EMBL/GenBank/DDBJ databases">
        <authorList>
            <person name="Han B."/>
            <person name="Lu T."/>
            <person name="Zhao Q."/>
            <person name="Huang X."/>
            <person name="Zhao Y."/>
        </authorList>
    </citation>
    <scope>NUCLEOTIDE SEQUENCE</scope>
</reference>
<organism evidence="3 4">
    <name type="scientific">Miscanthus lutarioriparius</name>
    <dbReference type="NCBI Taxonomy" id="422564"/>
    <lineage>
        <taxon>Eukaryota</taxon>
        <taxon>Viridiplantae</taxon>
        <taxon>Streptophyta</taxon>
        <taxon>Embryophyta</taxon>
        <taxon>Tracheophyta</taxon>
        <taxon>Spermatophyta</taxon>
        <taxon>Magnoliopsida</taxon>
        <taxon>Liliopsida</taxon>
        <taxon>Poales</taxon>
        <taxon>Poaceae</taxon>
        <taxon>PACMAD clade</taxon>
        <taxon>Panicoideae</taxon>
        <taxon>Andropogonodae</taxon>
        <taxon>Andropogoneae</taxon>
        <taxon>Saccharinae</taxon>
        <taxon>Miscanthus</taxon>
    </lineage>
</organism>
<sequence>MSYQQGCATSGVASSRCATPFVVRKVFEFQAYVHAALVDVYDVSKRLVEALKVFDGMPVKNVVSRNVMITGFVGWVRLSMRGFCLSRCPAAMLSHGPGRLIGIRPNRVTFLSVIDACSHGGLMEQGKYGEVEMGERAIKKILDLERECGGDFAVLSNIEAGEVNVMSNSFSSFTRSSCNDGSCKEAPCTFWPAHLSICHRQLDISFASKTFAKTYAHKEGEQMHIHVIKFGFLLDIFVSNSLIHLYVACGDLVCARSVFNDMLVKDVVSWNSLTDAQL</sequence>
<evidence type="ECO:0000256" key="2">
    <source>
        <dbReference type="ARBA" id="ARBA00022946"/>
    </source>
</evidence>
<keyword evidence="2" id="KW-0809">Transit peptide</keyword>
<proteinExistence type="predicted"/>
<dbReference type="InterPro" id="IPR011990">
    <property type="entry name" value="TPR-like_helical_dom_sf"/>
</dbReference>
<evidence type="ECO:0000256" key="1">
    <source>
        <dbReference type="ARBA" id="ARBA00022737"/>
    </source>
</evidence>
<dbReference type="Gene3D" id="1.25.40.10">
    <property type="entry name" value="Tetratricopeptide repeat domain"/>
    <property type="match status" value="2"/>
</dbReference>
<gene>
    <name evidence="3" type="ORF">NCGR_LOCUS30762</name>
</gene>
<accession>A0A811PSG0</accession>
<dbReference type="Proteomes" id="UP000604825">
    <property type="component" value="Unassembled WGS sequence"/>
</dbReference>
<dbReference type="InterPro" id="IPR046960">
    <property type="entry name" value="PPR_At4g14850-like_plant"/>
</dbReference>
<keyword evidence="4" id="KW-1185">Reference proteome</keyword>
<name>A0A811PSG0_9POAL</name>
<dbReference type="PANTHER" id="PTHR47926">
    <property type="entry name" value="PENTATRICOPEPTIDE REPEAT-CONTAINING PROTEIN"/>
    <property type="match status" value="1"/>
</dbReference>
<dbReference type="AlphaFoldDB" id="A0A811PSG0"/>
<protein>
    <recommendedName>
        <fullName evidence="5">Pentatricopeptide repeat-containing protein</fullName>
    </recommendedName>
</protein>
<dbReference type="OrthoDB" id="185373at2759"/>
<dbReference type="GO" id="GO:0009451">
    <property type="term" value="P:RNA modification"/>
    <property type="evidence" value="ECO:0007669"/>
    <property type="project" value="InterPro"/>
</dbReference>
<dbReference type="GO" id="GO:0003723">
    <property type="term" value="F:RNA binding"/>
    <property type="evidence" value="ECO:0007669"/>
    <property type="project" value="InterPro"/>
</dbReference>